<evidence type="ECO:0000313" key="11">
    <source>
        <dbReference type="Proteomes" id="UP000515163"/>
    </source>
</evidence>
<dbReference type="AlphaFoldDB" id="A0A6P8HGS3"/>
<dbReference type="KEGG" id="aten:116291951"/>
<dbReference type="Pfam" id="PF00664">
    <property type="entry name" value="ABC_membrane"/>
    <property type="match status" value="1"/>
</dbReference>
<feature type="transmembrane region" description="Helical" evidence="8">
    <location>
        <begin position="438"/>
        <end position="463"/>
    </location>
</feature>
<dbReference type="InterPro" id="IPR027417">
    <property type="entry name" value="P-loop_NTPase"/>
</dbReference>
<feature type="domain" description="ABC transmembrane type-1" evidence="10">
    <location>
        <begin position="223"/>
        <end position="504"/>
    </location>
</feature>
<keyword evidence="4" id="KW-0547">Nucleotide-binding</keyword>
<reference evidence="12" key="1">
    <citation type="submission" date="2025-08" db="UniProtKB">
        <authorList>
            <consortium name="RefSeq"/>
        </authorList>
    </citation>
    <scope>IDENTIFICATION</scope>
</reference>
<proteinExistence type="predicted"/>
<organism evidence="11 12">
    <name type="scientific">Actinia tenebrosa</name>
    <name type="common">Australian red waratah sea anemone</name>
    <dbReference type="NCBI Taxonomy" id="6105"/>
    <lineage>
        <taxon>Eukaryota</taxon>
        <taxon>Metazoa</taxon>
        <taxon>Cnidaria</taxon>
        <taxon>Anthozoa</taxon>
        <taxon>Hexacorallia</taxon>
        <taxon>Actiniaria</taxon>
        <taxon>Actiniidae</taxon>
        <taxon>Actinia</taxon>
    </lineage>
</organism>
<evidence type="ECO:0000256" key="5">
    <source>
        <dbReference type="ARBA" id="ARBA00022840"/>
    </source>
</evidence>
<dbReference type="Gene3D" id="3.40.50.300">
    <property type="entry name" value="P-loop containing nucleotide triphosphate hydrolases"/>
    <property type="match status" value="1"/>
</dbReference>
<sequence length="797" mass="88184">MEYNNIGRAKEASKEEETGDQVNVIFYTLPKYRFTILMQVLLVLDLASSVTLWLCGGNTKYMEDHVTNFTIRDSVIDLAVLSFIRCGLLFFIYGFLENISLKQIDHPYESSLSTKKCIWHFIILFFSIGSLAFSITKGVLIYNVRSDSAHHLHSTYYALVISALCFCFLESVGAVLSFHAMRKLKIMRILLTPNDKENEEKPKKKVSLGRLATLTKPEFFILFVASLALLVSAGSQIAAPYFFGMVITAAMEPGMKKLNETILILLLIYIGGAIGSMIRAWLYTLAGQRIVARIRKQLFNAIIRQEVAFFDTNRTGELINRLSSDTQVIQNALTVNISMLLRYVIQILGSIVFMFTLSPKLTGVLISVVPIIGVGAQQYGKFVQGISKKYQDRLAEASAVAEESIGNIRTVRSFSQEPKTMDKYAEGIHKSYLLGAKLAIASGGFSGIVMSIAQAAIVLVLWYGGKLVNEGELNVGILTAFMLYTLNVAMSFAFLSSLYGDFMKAVGASQRMFELLDRVPEIHIEGGLELVSLDDSIIFEDVYFHYPTRPDTDVLKGLSFKIEPGETVALVGPSGGGKSTVIGLLERFYDPVTGSICIGNVEISSLNLSWYRRKLALVSQEPVLFATTIAENIAFGKDATQEEIEEAARQANAHNFIMSFEDGYKTQVGERGITLSGGQKQRVAIARALLMDPQILLLDEATSALDAESEYFVQEAIDRAMVNRTVLVIAHRLSTVRNAHLVLVMEKGSIVERGNHDSLIAQNGVYKKLVLRQLTSANEDLSDAAHNLENGAIQEKD</sequence>
<evidence type="ECO:0000259" key="9">
    <source>
        <dbReference type="PROSITE" id="PS50893"/>
    </source>
</evidence>
<dbReference type="PROSITE" id="PS50893">
    <property type="entry name" value="ABC_TRANSPORTER_2"/>
    <property type="match status" value="1"/>
</dbReference>
<dbReference type="InterPro" id="IPR039421">
    <property type="entry name" value="Type_1_exporter"/>
</dbReference>
<dbReference type="Pfam" id="PF00005">
    <property type="entry name" value="ABC_tran"/>
    <property type="match status" value="1"/>
</dbReference>
<protein>
    <submittedName>
        <fullName evidence="12">ABC transporter B family member 1-like</fullName>
    </submittedName>
</protein>
<dbReference type="PROSITE" id="PS00211">
    <property type="entry name" value="ABC_TRANSPORTER_1"/>
    <property type="match status" value="1"/>
</dbReference>
<dbReference type="PANTHER" id="PTHR43394:SF1">
    <property type="entry name" value="ATP-BINDING CASSETTE SUB-FAMILY B MEMBER 10, MITOCHONDRIAL"/>
    <property type="match status" value="1"/>
</dbReference>
<dbReference type="Gene3D" id="1.20.1560.10">
    <property type="entry name" value="ABC transporter type 1, transmembrane domain"/>
    <property type="match status" value="1"/>
</dbReference>
<dbReference type="Proteomes" id="UP000515163">
    <property type="component" value="Unplaced"/>
</dbReference>
<dbReference type="FunFam" id="3.40.50.300:FF:000403">
    <property type="entry name" value="ATP-binding cassette sub-family B member 8, mitochondrial"/>
    <property type="match status" value="1"/>
</dbReference>
<dbReference type="InterPro" id="IPR003593">
    <property type="entry name" value="AAA+_ATPase"/>
</dbReference>
<keyword evidence="11" id="KW-1185">Reference proteome</keyword>
<keyword evidence="7 8" id="KW-0472">Membrane</keyword>
<comment type="subcellular location">
    <subcellularLocation>
        <location evidence="1">Mitochondrion inner membrane</location>
        <topology evidence="1">Multi-pass membrane protein</topology>
    </subcellularLocation>
</comment>
<keyword evidence="5" id="KW-0067">ATP-binding</keyword>
<evidence type="ECO:0000256" key="7">
    <source>
        <dbReference type="ARBA" id="ARBA00023136"/>
    </source>
</evidence>
<keyword evidence="6 8" id="KW-1133">Transmembrane helix</keyword>
<dbReference type="RefSeq" id="XP_031555046.1">
    <property type="nucleotide sequence ID" value="XM_031699186.1"/>
</dbReference>
<evidence type="ECO:0000256" key="6">
    <source>
        <dbReference type="ARBA" id="ARBA00022989"/>
    </source>
</evidence>
<feature type="transmembrane region" description="Helical" evidence="8">
    <location>
        <begin position="74"/>
        <end position="96"/>
    </location>
</feature>
<dbReference type="PIRSF" id="PIRSF002773">
    <property type="entry name" value="ABC_prm/ATPase_B"/>
    <property type="match status" value="1"/>
</dbReference>
<dbReference type="CDD" id="cd18780">
    <property type="entry name" value="ABC_6TM_AtABCB27_like"/>
    <property type="match status" value="1"/>
</dbReference>
<evidence type="ECO:0000313" key="12">
    <source>
        <dbReference type="RefSeq" id="XP_031555046.1"/>
    </source>
</evidence>
<dbReference type="GO" id="GO:0090374">
    <property type="term" value="P:oligopeptide export from mitochondrion"/>
    <property type="evidence" value="ECO:0007669"/>
    <property type="project" value="TreeGrafter"/>
</dbReference>
<accession>A0A6P8HGS3</accession>
<dbReference type="InterPro" id="IPR003439">
    <property type="entry name" value="ABC_transporter-like_ATP-bd"/>
</dbReference>
<evidence type="ECO:0000256" key="3">
    <source>
        <dbReference type="ARBA" id="ARBA00022692"/>
    </source>
</evidence>
<dbReference type="FunFam" id="1.20.1560.10:FF:000058">
    <property type="entry name" value="ABC transporter B family member 25"/>
    <property type="match status" value="1"/>
</dbReference>
<feature type="domain" description="ABC transporter" evidence="9">
    <location>
        <begin position="537"/>
        <end position="772"/>
    </location>
</feature>
<dbReference type="SMART" id="SM00382">
    <property type="entry name" value="AAA"/>
    <property type="match status" value="1"/>
</dbReference>
<dbReference type="GO" id="GO:0005524">
    <property type="term" value="F:ATP binding"/>
    <property type="evidence" value="ECO:0007669"/>
    <property type="project" value="UniProtKB-KW"/>
</dbReference>
<feature type="transmembrane region" description="Helical" evidence="8">
    <location>
        <begin position="34"/>
        <end position="54"/>
    </location>
</feature>
<feature type="transmembrane region" description="Helical" evidence="8">
    <location>
        <begin position="262"/>
        <end position="286"/>
    </location>
</feature>
<evidence type="ECO:0000256" key="1">
    <source>
        <dbReference type="ARBA" id="ARBA00004448"/>
    </source>
</evidence>
<dbReference type="GeneID" id="116291951"/>
<dbReference type="SUPFAM" id="SSF52540">
    <property type="entry name" value="P-loop containing nucleoside triphosphate hydrolases"/>
    <property type="match status" value="1"/>
</dbReference>
<feature type="transmembrane region" description="Helical" evidence="8">
    <location>
        <begin position="156"/>
        <end position="178"/>
    </location>
</feature>
<dbReference type="GO" id="GO:0015421">
    <property type="term" value="F:ABC-type oligopeptide transporter activity"/>
    <property type="evidence" value="ECO:0007669"/>
    <property type="project" value="TreeGrafter"/>
</dbReference>
<evidence type="ECO:0000256" key="4">
    <source>
        <dbReference type="ARBA" id="ARBA00022741"/>
    </source>
</evidence>
<name>A0A6P8HGS3_ACTTE</name>
<dbReference type="SUPFAM" id="SSF90123">
    <property type="entry name" value="ABC transporter transmembrane region"/>
    <property type="match status" value="1"/>
</dbReference>
<dbReference type="InterPro" id="IPR011527">
    <property type="entry name" value="ABC1_TM_dom"/>
</dbReference>
<dbReference type="GO" id="GO:0005743">
    <property type="term" value="C:mitochondrial inner membrane"/>
    <property type="evidence" value="ECO:0007669"/>
    <property type="project" value="UniProtKB-SubCell"/>
</dbReference>
<keyword evidence="3 8" id="KW-0812">Transmembrane</keyword>
<evidence type="ECO:0000256" key="8">
    <source>
        <dbReference type="SAM" id="Phobius"/>
    </source>
</evidence>
<feature type="transmembrane region" description="Helical" evidence="8">
    <location>
        <begin position="475"/>
        <end position="495"/>
    </location>
</feature>
<gene>
    <name evidence="12" type="primary">LOC116291951</name>
</gene>
<dbReference type="GO" id="GO:0016887">
    <property type="term" value="F:ATP hydrolysis activity"/>
    <property type="evidence" value="ECO:0007669"/>
    <property type="project" value="InterPro"/>
</dbReference>
<dbReference type="PROSITE" id="PS50929">
    <property type="entry name" value="ABC_TM1F"/>
    <property type="match status" value="1"/>
</dbReference>
<feature type="transmembrane region" description="Helical" evidence="8">
    <location>
        <begin position="219"/>
        <end position="242"/>
    </location>
</feature>
<dbReference type="CDD" id="cd03249">
    <property type="entry name" value="ABC_MTABC3_MDL1_MDL2"/>
    <property type="match status" value="1"/>
</dbReference>
<dbReference type="InterPro" id="IPR017871">
    <property type="entry name" value="ABC_transporter-like_CS"/>
</dbReference>
<feature type="transmembrane region" description="Helical" evidence="8">
    <location>
        <begin position="117"/>
        <end position="136"/>
    </location>
</feature>
<evidence type="ECO:0000256" key="2">
    <source>
        <dbReference type="ARBA" id="ARBA00022448"/>
    </source>
</evidence>
<evidence type="ECO:0000259" key="10">
    <source>
        <dbReference type="PROSITE" id="PS50929"/>
    </source>
</evidence>
<keyword evidence="2" id="KW-0813">Transport</keyword>
<dbReference type="InterPro" id="IPR036640">
    <property type="entry name" value="ABC1_TM_sf"/>
</dbReference>
<dbReference type="InParanoid" id="A0A6P8HGS3"/>
<dbReference type="PANTHER" id="PTHR43394">
    <property type="entry name" value="ATP-DEPENDENT PERMEASE MDL1, MITOCHONDRIAL"/>
    <property type="match status" value="1"/>
</dbReference>
<dbReference type="OrthoDB" id="6500128at2759"/>